<dbReference type="AlphaFoldDB" id="A0A2J7ZIJ6"/>
<dbReference type="Proteomes" id="UP000236333">
    <property type="component" value="Unassembled WGS sequence"/>
</dbReference>
<dbReference type="InterPro" id="IPR013785">
    <property type="entry name" value="Aldolase_TIM"/>
</dbReference>
<dbReference type="GO" id="GO:0006777">
    <property type="term" value="P:Mo-molybdopterin cofactor biosynthetic process"/>
    <property type="evidence" value="ECO:0007669"/>
    <property type="project" value="UniProtKB-KW"/>
</dbReference>
<feature type="non-terminal residue" evidence="3">
    <location>
        <position position="131"/>
    </location>
</feature>
<dbReference type="InterPro" id="IPR058240">
    <property type="entry name" value="rSAM_sf"/>
</dbReference>
<comment type="caution">
    <text evidence="3">The sequence shown here is derived from an EMBL/GenBank/DDBJ whole genome shotgun (WGS) entry which is preliminary data.</text>
</comment>
<dbReference type="SUPFAM" id="SSF102114">
    <property type="entry name" value="Radical SAM enzymes"/>
    <property type="match status" value="1"/>
</dbReference>
<dbReference type="OrthoDB" id="429626at2759"/>
<dbReference type="PANTHER" id="PTHR22960:SF0">
    <property type="entry name" value="MOLYBDENUM COFACTOR BIOSYNTHESIS PROTEIN 1"/>
    <property type="match status" value="1"/>
</dbReference>
<reference evidence="3 4" key="1">
    <citation type="journal article" date="2017" name="Mol. Biol. Evol.">
        <title>The 4-celled Tetrabaena socialis nuclear genome reveals the essential components for genetic control of cell number at the origin of multicellularity in the volvocine lineage.</title>
        <authorList>
            <person name="Featherston J."/>
            <person name="Arakaki Y."/>
            <person name="Hanschen E.R."/>
            <person name="Ferris P.J."/>
            <person name="Michod R.E."/>
            <person name="Olson B.J.S.C."/>
            <person name="Nozaki H."/>
            <person name="Durand P.M."/>
        </authorList>
    </citation>
    <scope>NUCLEOTIDE SEQUENCE [LARGE SCALE GENOMIC DNA]</scope>
    <source>
        <strain evidence="3 4">NIES-571</strain>
    </source>
</reference>
<name>A0A2J7ZIJ6_9CHLO</name>
<organism evidence="3 4">
    <name type="scientific">Tetrabaena socialis</name>
    <dbReference type="NCBI Taxonomy" id="47790"/>
    <lineage>
        <taxon>Eukaryota</taxon>
        <taxon>Viridiplantae</taxon>
        <taxon>Chlorophyta</taxon>
        <taxon>core chlorophytes</taxon>
        <taxon>Chlorophyceae</taxon>
        <taxon>CS clade</taxon>
        <taxon>Chlamydomonadales</taxon>
        <taxon>Tetrabaenaceae</taxon>
        <taxon>Tetrabaena</taxon>
    </lineage>
</organism>
<dbReference type="GO" id="GO:0061799">
    <property type="term" value="F:cyclic pyranopterin monophosphate synthase activity"/>
    <property type="evidence" value="ECO:0007669"/>
    <property type="project" value="TreeGrafter"/>
</dbReference>
<proteinExistence type="predicted"/>
<dbReference type="EMBL" id="PGGS01001716">
    <property type="protein sequence ID" value="PNH00092.1"/>
    <property type="molecule type" value="Genomic_DNA"/>
</dbReference>
<comment type="pathway">
    <text evidence="1">Cofactor biosynthesis; molybdopterin biosynthesis.</text>
</comment>
<evidence type="ECO:0000256" key="2">
    <source>
        <dbReference type="ARBA" id="ARBA00023150"/>
    </source>
</evidence>
<keyword evidence="4" id="KW-1185">Reference proteome</keyword>
<gene>
    <name evidence="3" type="ORF">TSOC_014098</name>
</gene>
<sequence length="131" mass="14734">MNTNASAATDLSAIQLAPDLAFTLTSPRPRYWIRTILASTRINTRFSAQINVVVMRGVNDDEVADFAALTASQPINVRFIEYMPFDGNVWSDSKMVPYRELLDRIRAAFPDTPLERLDDPAGEVAKNFRLK</sequence>
<dbReference type="Gene3D" id="3.20.20.70">
    <property type="entry name" value="Aldolase class I"/>
    <property type="match status" value="1"/>
</dbReference>
<protein>
    <submittedName>
        <fullName evidence="3">Molybdopterin biosynthesis protein CNX2</fullName>
    </submittedName>
</protein>
<evidence type="ECO:0000313" key="4">
    <source>
        <dbReference type="Proteomes" id="UP000236333"/>
    </source>
</evidence>
<accession>A0A2J7ZIJ6</accession>
<dbReference type="GO" id="GO:0061798">
    <property type="term" value="F:GTP 3',8'-cyclase activity"/>
    <property type="evidence" value="ECO:0007669"/>
    <property type="project" value="TreeGrafter"/>
</dbReference>
<dbReference type="PANTHER" id="PTHR22960">
    <property type="entry name" value="MOLYBDOPTERIN COFACTOR SYNTHESIS PROTEIN A"/>
    <property type="match status" value="1"/>
</dbReference>
<evidence type="ECO:0000256" key="1">
    <source>
        <dbReference type="ARBA" id="ARBA00005046"/>
    </source>
</evidence>
<keyword evidence="2" id="KW-0501">Molybdenum cofactor biosynthesis</keyword>
<dbReference type="InterPro" id="IPR050105">
    <property type="entry name" value="MoCo_biosynth_MoaA/MoaC"/>
</dbReference>
<evidence type="ECO:0000313" key="3">
    <source>
        <dbReference type="EMBL" id="PNH00092.1"/>
    </source>
</evidence>